<evidence type="ECO:0000259" key="6">
    <source>
        <dbReference type="PROSITE" id="PS50850"/>
    </source>
</evidence>
<dbReference type="RefSeq" id="WP_109838552.1">
    <property type="nucleotide sequence ID" value="NZ_QGKM01000047.1"/>
</dbReference>
<feature type="transmembrane region" description="Helical" evidence="5">
    <location>
        <begin position="12"/>
        <end position="31"/>
    </location>
</feature>
<feature type="transmembrane region" description="Helical" evidence="5">
    <location>
        <begin position="168"/>
        <end position="187"/>
    </location>
</feature>
<dbReference type="EMBL" id="QGKM01000047">
    <property type="protein sequence ID" value="PWQ95106.1"/>
    <property type="molecule type" value="Genomic_DNA"/>
</dbReference>
<evidence type="ECO:0000256" key="3">
    <source>
        <dbReference type="ARBA" id="ARBA00022989"/>
    </source>
</evidence>
<name>A0A317C974_9GAMM</name>
<reference evidence="7 8" key="1">
    <citation type="submission" date="2018-05" db="EMBL/GenBank/DDBJ databases">
        <title>Leucothrix arctica sp. nov., isolated from Arctic seawater.</title>
        <authorList>
            <person name="Choi A."/>
            <person name="Baek K."/>
        </authorList>
    </citation>
    <scope>NUCLEOTIDE SEQUENCE [LARGE SCALE GENOMIC DNA]</scope>
    <source>
        <strain evidence="7 8">JCM 18388</strain>
    </source>
</reference>
<evidence type="ECO:0000256" key="5">
    <source>
        <dbReference type="SAM" id="Phobius"/>
    </source>
</evidence>
<keyword evidence="4 5" id="KW-0472">Membrane</keyword>
<dbReference type="PROSITE" id="PS50850">
    <property type="entry name" value="MFS"/>
    <property type="match status" value="1"/>
</dbReference>
<dbReference type="Gene3D" id="1.20.1250.20">
    <property type="entry name" value="MFS general substrate transporter like domains"/>
    <property type="match status" value="1"/>
</dbReference>
<feature type="transmembrane region" description="Helical" evidence="5">
    <location>
        <begin position="102"/>
        <end position="120"/>
    </location>
</feature>
<evidence type="ECO:0000256" key="4">
    <source>
        <dbReference type="ARBA" id="ARBA00023136"/>
    </source>
</evidence>
<feature type="transmembrane region" description="Helical" evidence="5">
    <location>
        <begin position="364"/>
        <end position="385"/>
    </location>
</feature>
<comment type="caution">
    <text evidence="7">The sequence shown here is derived from an EMBL/GenBank/DDBJ whole genome shotgun (WGS) entry which is preliminary data.</text>
</comment>
<dbReference type="InterPro" id="IPR020846">
    <property type="entry name" value="MFS_dom"/>
</dbReference>
<feature type="transmembrane region" description="Helical" evidence="5">
    <location>
        <begin position="43"/>
        <end position="66"/>
    </location>
</feature>
<accession>A0A317C974</accession>
<feature type="domain" description="Major facilitator superfamily (MFS) profile" evidence="6">
    <location>
        <begin position="12"/>
        <end position="391"/>
    </location>
</feature>
<feature type="transmembrane region" description="Helical" evidence="5">
    <location>
        <begin position="280"/>
        <end position="298"/>
    </location>
</feature>
<dbReference type="CDD" id="cd17393">
    <property type="entry name" value="MFS_MosC_like"/>
    <property type="match status" value="1"/>
</dbReference>
<dbReference type="PANTHER" id="PTHR23514:SF13">
    <property type="entry name" value="INNER MEMBRANE PROTEIN YBJJ"/>
    <property type="match status" value="1"/>
</dbReference>
<keyword evidence="8" id="KW-1185">Reference proteome</keyword>
<dbReference type="SUPFAM" id="SSF103473">
    <property type="entry name" value="MFS general substrate transporter"/>
    <property type="match status" value="1"/>
</dbReference>
<keyword evidence="3 5" id="KW-1133">Transmembrane helix</keyword>
<evidence type="ECO:0000256" key="1">
    <source>
        <dbReference type="ARBA" id="ARBA00004141"/>
    </source>
</evidence>
<feature type="transmembrane region" description="Helical" evidence="5">
    <location>
        <begin position="78"/>
        <end position="96"/>
    </location>
</feature>
<keyword evidence="2 5" id="KW-0812">Transmembrane</keyword>
<evidence type="ECO:0000313" key="8">
    <source>
        <dbReference type="Proteomes" id="UP000245539"/>
    </source>
</evidence>
<dbReference type="Pfam" id="PF07690">
    <property type="entry name" value="MFS_1"/>
    <property type="match status" value="2"/>
</dbReference>
<gene>
    <name evidence="7" type="ORF">DKW60_15395</name>
</gene>
<sequence length="391" mass="40912">MVSQQKALDERALKAVAVQFLINGTVVASYIPRLPEIRDSLNVDLGTIGQILTMASLFGLFGSWLSSKVVTRFGTKQTMIVGTIGLILTLPFIAYASAVWSLLLVLGLIMMLDPVVDVAMNIQGSNISARRHTPVMNRLHGLWSIGTVVGGLLASLMAAMLIPLHWHLIGASCLLSGALWYVGRGLLDSDEVEAAGAEQSEVKASRKAQVPTSLWLFAILGAVMLVPEVVGSDWAPFRAKDDLHTSAGVAGMAYVAFTGGMVFGRLTGDWLSAKLGKAMLLNYSVVTSTIGLSIACLIDVTPLVFIGLAIAGIGVSVLFPTLYDVAAQDPHRPGAALGALTAGSRGIMLIAPIAIGFLADTDALSVGGAMAIVALPCLFIGGILARKTHPA</sequence>
<feature type="transmembrane region" description="Helical" evidence="5">
    <location>
        <begin position="208"/>
        <end position="227"/>
    </location>
</feature>
<dbReference type="GO" id="GO:0016020">
    <property type="term" value="C:membrane"/>
    <property type="evidence" value="ECO:0007669"/>
    <property type="project" value="UniProtKB-SubCell"/>
</dbReference>
<dbReference type="InterPro" id="IPR011701">
    <property type="entry name" value="MFS"/>
</dbReference>
<dbReference type="GO" id="GO:0022857">
    <property type="term" value="F:transmembrane transporter activity"/>
    <property type="evidence" value="ECO:0007669"/>
    <property type="project" value="InterPro"/>
</dbReference>
<dbReference type="PANTHER" id="PTHR23514">
    <property type="entry name" value="BYPASS OF STOP CODON PROTEIN 6"/>
    <property type="match status" value="1"/>
</dbReference>
<proteinExistence type="predicted"/>
<evidence type="ECO:0000256" key="2">
    <source>
        <dbReference type="ARBA" id="ARBA00022692"/>
    </source>
</evidence>
<feature type="transmembrane region" description="Helical" evidence="5">
    <location>
        <begin position="304"/>
        <end position="323"/>
    </location>
</feature>
<feature type="transmembrane region" description="Helical" evidence="5">
    <location>
        <begin position="335"/>
        <end position="358"/>
    </location>
</feature>
<feature type="transmembrane region" description="Helical" evidence="5">
    <location>
        <begin position="141"/>
        <end position="162"/>
    </location>
</feature>
<evidence type="ECO:0000313" key="7">
    <source>
        <dbReference type="EMBL" id="PWQ95106.1"/>
    </source>
</evidence>
<protein>
    <recommendedName>
        <fullName evidence="6">Major facilitator superfamily (MFS) profile domain-containing protein</fullName>
    </recommendedName>
</protein>
<dbReference type="Proteomes" id="UP000245539">
    <property type="component" value="Unassembled WGS sequence"/>
</dbReference>
<feature type="transmembrane region" description="Helical" evidence="5">
    <location>
        <begin position="247"/>
        <end position="268"/>
    </location>
</feature>
<dbReference type="AlphaFoldDB" id="A0A317C974"/>
<dbReference type="OrthoDB" id="9810941at2"/>
<comment type="subcellular location">
    <subcellularLocation>
        <location evidence="1">Membrane</location>
        <topology evidence="1">Multi-pass membrane protein</topology>
    </subcellularLocation>
</comment>
<dbReference type="InterPro" id="IPR051788">
    <property type="entry name" value="MFS_Transporter"/>
</dbReference>
<organism evidence="7 8">
    <name type="scientific">Leucothrix pacifica</name>
    <dbReference type="NCBI Taxonomy" id="1247513"/>
    <lineage>
        <taxon>Bacteria</taxon>
        <taxon>Pseudomonadati</taxon>
        <taxon>Pseudomonadota</taxon>
        <taxon>Gammaproteobacteria</taxon>
        <taxon>Thiotrichales</taxon>
        <taxon>Thiotrichaceae</taxon>
        <taxon>Leucothrix</taxon>
    </lineage>
</organism>
<dbReference type="InterPro" id="IPR036259">
    <property type="entry name" value="MFS_trans_sf"/>
</dbReference>